<sequence>MPIPGLDPYNLRSYLNKVVLLIGIIIIIYALLWLLAELQIIPRIFFAIFPQIVLLLIGIFIVYVALSKRNTY</sequence>
<dbReference type="PATRIC" id="fig|230361.4.peg.801"/>
<dbReference type="RefSeq" id="WP_058738883.1">
    <property type="nucleotide sequence ID" value="NZ_CP011266.1"/>
</dbReference>
<protein>
    <submittedName>
        <fullName evidence="2">Uncharacterized protein</fullName>
    </submittedName>
</protein>
<dbReference type="AlphaFoldDB" id="A0A0U3E8F2"/>
<keyword evidence="1" id="KW-0812">Transmembrane</keyword>
<keyword evidence="1" id="KW-1133">Transmembrane helix</keyword>
<dbReference type="GeneID" id="26735750"/>
<gene>
    <name evidence="2" type="ORF">sm9_0777</name>
</gene>
<keyword evidence="3" id="KW-1185">Reference proteome</keyword>
<evidence type="ECO:0000313" key="3">
    <source>
        <dbReference type="Proteomes" id="UP000067738"/>
    </source>
</evidence>
<dbReference type="OrthoDB" id="77767at2157"/>
<dbReference type="EMBL" id="CP011266">
    <property type="protein sequence ID" value="ALT68568.1"/>
    <property type="molecule type" value="Genomic_DNA"/>
</dbReference>
<name>A0A0U3E8F2_9EURY</name>
<evidence type="ECO:0000313" key="2">
    <source>
        <dbReference type="EMBL" id="ALT68568.1"/>
    </source>
</evidence>
<keyword evidence="1" id="KW-0472">Membrane</keyword>
<accession>A0A0U3E8F2</accession>
<feature type="transmembrane region" description="Helical" evidence="1">
    <location>
        <begin position="44"/>
        <end position="66"/>
    </location>
</feature>
<organism evidence="2 3">
    <name type="scientific">Methanobrevibacter millerae</name>
    <dbReference type="NCBI Taxonomy" id="230361"/>
    <lineage>
        <taxon>Archaea</taxon>
        <taxon>Methanobacteriati</taxon>
        <taxon>Methanobacteriota</taxon>
        <taxon>Methanomada group</taxon>
        <taxon>Methanobacteria</taxon>
        <taxon>Methanobacteriales</taxon>
        <taxon>Methanobacteriaceae</taxon>
        <taxon>Methanobrevibacter</taxon>
    </lineage>
</organism>
<proteinExistence type="predicted"/>
<evidence type="ECO:0000256" key="1">
    <source>
        <dbReference type="SAM" id="Phobius"/>
    </source>
</evidence>
<dbReference type="KEGG" id="mmil:sm9_0777"/>
<reference evidence="2 3" key="1">
    <citation type="submission" date="2015-04" db="EMBL/GenBank/DDBJ databases">
        <title>The complete genome sequence of the rumen methanogen Methanobrevibacter millerae SM9.</title>
        <authorList>
            <person name="Leahy S.C."/>
            <person name="Kelly W.J."/>
            <person name="Pacheco D.M."/>
            <person name="Li D."/>
            <person name="Altermann E."/>
            <person name="Attwood G.T."/>
        </authorList>
    </citation>
    <scope>NUCLEOTIDE SEQUENCE [LARGE SCALE GENOMIC DNA]</scope>
    <source>
        <strain evidence="2 3">SM9</strain>
    </source>
</reference>
<feature type="transmembrane region" description="Helical" evidence="1">
    <location>
        <begin position="14"/>
        <end position="35"/>
    </location>
</feature>
<dbReference type="Proteomes" id="UP000067738">
    <property type="component" value="Chromosome"/>
</dbReference>